<accession>A0A316Z0M5</accession>
<dbReference type="Proteomes" id="UP000245946">
    <property type="component" value="Unassembled WGS sequence"/>
</dbReference>
<feature type="region of interest" description="Disordered" evidence="3">
    <location>
        <begin position="206"/>
        <end position="226"/>
    </location>
</feature>
<dbReference type="InterPro" id="IPR026017">
    <property type="entry name" value="Lumazine-bd_dom"/>
</dbReference>
<dbReference type="GO" id="GO:0009231">
    <property type="term" value="P:riboflavin biosynthetic process"/>
    <property type="evidence" value="ECO:0007669"/>
    <property type="project" value="TreeGrafter"/>
</dbReference>
<dbReference type="Pfam" id="PF00677">
    <property type="entry name" value="Lum_binding"/>
    <property type="match status" value="2"/>
</dbReference>
<dbReference type="GO" id="GO:0004746">
    <property type="term" value="F:riboflavin synthase activity"/>
    <property type="evidence" value="ECO:0007669"/>
    <property type="project" value="TreeGrafter"/>
</dbReference>
<keyword evidence="1" id="KW-0677">Repeat</keyword>
<name>A0A316Z0M5_9BASI</name>
<dbReference type="AlphaFoldDB" id="A0A316Z0M5"/>
<evidence type="ECO:0000256" key="1">
    <source>
        <dbReference type="ARBA" id="ARBA00022737"/>
    </source>
</evidence>
<dbReference type="CDD" id="cd00402">
    <property type="entry name" value="Riboflavin_synthase_like"/>
    <property type="match status" value="1"/>
</dbReference>
<dbReference type="GeneID" id="37266700"/>
<evidence type="ECO:0000256" key="2">
    <source>
        <dbReference type="PROSITE-ProRule" id="PRU00524"/>
    </source>
</evidence>
<dbReference type="STRING" id="58919.A0A316Z0M5"/>
<dbReference type="InterPro" id="IPR017938">
    <property type="entry name" value="Riboflavin_synthase-like_b-brl"/>
</dbReference>
<sequence length="266" mass="27278">MFTGIVEQLLPLTAVVPLDASAGGGGGYSMTIGAANAILDDCHIGDSIAVNGTCLTVTTFAYEPHSPSGGWFKVGIAPETLRKTNLGALRTGDRVNCERAMGAKTRFGGHFVQLPRPSELSPYLIPKGYVTLDGASLTLIDVSAAEGGALDGGDTGREVVEFSVMLISHTQEMIGLSAKQAGEAVNVELDMVGKFVHRAVVGAAGRTGADADAEEEAAPDSTDARAVDAGAAHLRASGAGAQSSADALTALIERTVRKVLAEKAEK</sequence>
<feature type="repeat" description="Lumazine-binding" evidence="2">
    <location>
        <begin position="1"/>
        <end position="110"/>
    </location>
</feature>
<evidence type="ECO:0000313" key="6">
    <source>
        <dbReference type="Proteomes" id="UP000245946"/>
    </source>
</evidence>
<feature type="domain" description="Lumazine-binding" evidence="4">
    <location>
        <begin position="1"/>
        <end position="110"/>
    </location>
</feature>
<dbReference type="InterPro" id="IPR001783">
    <property type="entry name" value="Lumazine-bd"/>
</dbReference>
<gene>
    <name evidence="5" type="ORF">FA09DRAFT_146187</name>
</gene>
<evidence type="ECO:0000259" key="4">
    <source>
        <dbReference type="PROSITE" id="PS51177"/>
    </source>
</evidence>
<dbReference type="EMBL" id="KZ819305">
    <property type="protein sequence ID" value="PWN95297.1"/>
    <property type="molecule type" value="Genomic_DNA"/>
</dbReference>
<dbReference type="RefSeq" id="XP_025595576.1">
    <property type="nucleotide sequence ID" value="XM_025739154.1"/>
</dbReference>
<reference evidence="5 6" key="1">
    <citation type="journal article" date="2018" name="Mol. Biol. Evol.">
        <title>Broad Genomic Sampling Reveals a Smut Pathogenic Ancestry of the Fungal Clade Ustilaginomycotina.</title>
        <authorList>
            <person name="Kijpornyongpan T."/>
            <person name="Mondo S.J."/>
            <person name="Barry K."/>
            <person name="Sandor L."/>
            <person name="Lee J."/>
            <person name="Lipzen A."/>
            <person name="Pangilinan J."/>
            <person name="LaButti K."/>
            <person name="Hainaut M."/>
            <person name="Henrissat B."/>
            <person name="Grigoriev I.V."/>
            <person name="Spatafora J.W."/>
            <person name="Aime M.C."/>
        </authorList>
    </citation>
    <scope>NUCLEOTIDE SEQUENCE [LARGE SCALE GENOMIC DNA]</scope>
    <source>
        <strain evidence="5 6">MCA 4186</strain>
    </source>
</reference>
<dbReference type="SUPFAM" id="SSF63380">
    <property type="entry name" value="Riboflavin synthase domain-like"/>
    <property type="match status" value="2"/>
</dbReference>
<dbReference type="Gene3D" id="2.40.30.20">
    <property type="match status" value="2"/>
</dbReference>
<evidence type="ECO:0000256" key="3">
    <source>
        <dbReference type="SAM" id="MobiDB-lite"/>
    </source>
</evidence>
<dbReference type="PROSITE" id="PS51177">
    <property type="entry name" value="LUMAZINE_BIND"/>
    <property type="match status" value="1"/>
</dbReference>
<dbReference type="InterPro" id="IPR023366">
    <property type="entry name" value="ATP_synth_asu-like_sf"/>
</dbReference>
<keyword evidence="6" id="KW-1185">Reference proteome</keyword>
<dbReference type="PANTHER" id="PTHR21098">
    <property type="entry name" value="RIBOFLAVIN SYNTHASE ALPHA CHAIN"/>
    <property type="match status" value="1"/>
</dbReference>
<organism evidence="5 6">
    <name type="scientific">Tilletiopsis washingtonensis</name>
    <dbReference type="NCBI Taxonomy" id="58919"/>
    <lineage>
        <taxon>Eukaryota</taxon>
        <taxon>Fungi</taxon>
        <taxon>Dikarya</taxon>
        <taxon>Basidiomycota</taxon>
        <taxon>Ustilaginomycotina</taxon>
        <taxon>Exobasidiomycetes</taxon>
        <taxon>Entylomatales</taxon>
        <taxon>Entylomatales incertae sedis</taxon>
        <taxon>Tilletiopsis</taxon>
    </lineage>
</organism>
<dbReference type="FunFam" id="2.40.30.20:FF:000006">
    <property type="entry name" value="Riboflavin synthase, alpha subunit"/>
    <property type="match status" value="1"/>
</dbReference>
<proteinExistence type="predicted"/>
<evidence type="ECO:0000313" key="5">
    <source>
        <dbReference type="EMBL" id="PWN95297.1"/>
    </source>
</evidence>
<dbReference type="PANTHER" id="PTHR21098:SF0">
    <property type="entry name" value="RIBOFLAVIN SYNTHASE"/>
    <property type="match status" value="1"/>
</dbReference>
<dbReference type="OrthoDB" id="10258924at2759"/>
<protein>
    <submittedName>
        <fullName evidence="5">Lumazine-binding protein</fullName>
    </submittedName>
</protein>